<evidence type="ECO:0000259" key="9">
    <source>
        <dbReference type="PROSITE" id="PS50181"/>
    </source>
</evidence>
<dbReference type="PRINTS" id="PR00171">
    <property type="entry name" value="SUGRTRNSPORT"/>
</dbReference>
<dbReference type="PROSITE" id="PS00217">
    <property type="entry name" value="SUGAR_TRANSPORT_2"/>
    <property type="match status" value="1"/>
</dbReference>
<feature type="domain" description="Major facilitator superfamily (MFS) profile" evidence="10">
    <location>
        <begin position="28"/>
        <end position="480"/>
    </location>
</feature>
<feature type="transmembrane region" description="Helical" evidence="8">
    <location>
        <begin position="68"/>
        <end position="86"/>
    </location>
</feature>
<feature type="transmembrane region" description="Helical" evidence="8">
    <location>
        <begin position="453"/>
        <end position="476"/>
    </location>
</feature>
<evidence type="ECO:0000256" key="8">
    <source>
        <dbReference type="SAM" id="Phobius"/>
    </source>
</evidence>
<evidence type="ECO:0000256" key="4">
    <source>
        <dbReference type="ARBA" id="ARBA00022692"/>
    </source>
</evidence>
<evidence type="ECO:0000256" key="5">
    <source>
        <dbReference type="ARBA" id="ARBA00022989"/>
    </source>
</evidence>
<evidence type="ECO:0000313" key="12">
    <source>
        <dbReference type="Proteomes" id="UP000663831"/>
    </source>
</evidence>
<feature type="transmembrane region" description="Helical" evidence="8">
    <location>
        <begin position="122"/>
        <end position="141"/>
    </location>
</feature>
<dbReference type="GO" id="GO:0005351">
    <property type="term" value="F:carbohydrate:proton symporter activity"/>
    <property type="evidence" value="ECO:0007669"/>
    <property type="project" value="TreeGrafter"/>
</dbReference>
<feature type="transmembrane region" description="Helical" evidence="8">
    <location>
        <begin position="21"/>
        <end position="41"/>
    </location>
</feature>
<dbReference type="InterPro" id="IPR005829">
    <property type="entry name" value="Sugar_transporter_CS"/>
</dbReference>
<keyword evidence="3" id="KW-0813">Transport</keyword>
<dbReference type="Pfam" id="PF00083">
    <property type="entry name" value="Sugar_tr"/>
    <property type="match status" value="1"/>
</dbReference>
<dbReference type="Proteomes" id="UP000663831">
    <property type="component" value="Unassembled WGS sequence"/>
</dbReference>
<sequence>MKSPTRFFRNEEAANSPPEIFNFRIYFLGLTSALGGATFGWDTGFIGGAVGLDGFKARFKTGAATSNVTANVVATLQAGCFFGALAAAPLSTAFGRRIAMHVFLLLFQIGTVLQLLPGGSIALMYGGRVITGIGIGAISVLNPMYISECAPRAIRGRMTSTVNLVIVSALTLAFFVNLIAANHLTGDVQWRVPFALPMIPAGLMQIGMLFQPESPRWLMSKDRDEEARNVLVQIRKLPPTHPYITEELQHIRTQLDVEKAATAGASTLALFKEIATHAPSRRVFVVGCFLQFAQQLTGTNSINYYSPLIFKLIGFTGGTTALLATGVYGIVKVVTTLFYVIFLIDQIGRRRPLIVGAIIQAICLLILFFISHFDPLPQTPTGGVTSSGYASAVMIYVYAFGWSFGFSVAPWVLAAEIFPTRIRAVSFSTVIALQWGLNFMITRVTPLMITAMGIQYVFLFFALCTFTTAVVVYFIIPETKGFPLEAMNALFSFGWVHTKDLRPRALAAHKSENEAAVAEAAREDSLAEDQKTKLDEQRIGETLLTMSRDTVLSNEVDHSELLFVSDSNVARFFPIYVCLRTDYLKVKAKHEALQAIGDVQALKRWTEERREIVKARYRNALSLSQWFNTWKEGTCTSSWQRKLARQAKLDKVVSELQNRLKPICYTQRKLNREESASAAAPIDSNVNPSRLKVIGVTLPSDDAVFPSFPCTEDILSKSFALRETMRSFFPEETFELQLITKNKYIFGHIQETAHAWRTELEDRLACLVPEDIQPVELENMDHELVLGTGQESKPLSSLPLKYPKLLRADVIFGLNMPDIQYRSQDSQLLFYPDDFRGQFKMKDEAKLVYNFEAAKIAKALLRALGSPDLSYQANMNHDSSTAIHDITELAGRTFSNLIPRKIARYESPVQDAPAHSPLDKMFFDLPLELLVEIATYLRPLDIVRLARVNKVVRGLLMRRSAACIWRTSLRTANALPPTPTELPEPLLVALLFLAECTICGRYTDDDVDFFLQAKLCSECQGTDLIPAGDTGFAKLLYVSTSKDKSLGLVSLCLRNDYKRIKSKHEALQATRDAKALQVWTKQQIKLSARLLSKWFKTWTKNRPVNERLSRRERRQRTSARVADVEARLSGMGYQYSEVRLLRTLRAKNWREWVANSGPLDEQGKFYSVWCVLIWLPILSNAAWEILLPHLLHHLEEGRKRLRCSVRQPALDVVLFRIQDRLKPISCIQPLDTENWAMLSTSNGGSFIPEPSNNFTISADKDAILPSFPHNTDVLVICAEVRAVMEAQTPGETFEFEIQTKDAEIEHAAQAWRDVLELTLLNLLPTDTRPAEIGAPDYKLILGTDRDARPLDLLSVECRKLLRADSIFCLKPKFMNSNKELLYYPKNFQGQFKMSNRVNLQCHSVGTRIARALLCAMGCPDASYIAMSTITRLYQCGRCDDKPIFYLWDELLQHYMKKSRENQMTTFDIGCWPQAPEVTDLDMTMHEVDSVYPGKPLVQLVDASAYIPALTPVLSPNYTVCLLCLQANSPAYVGADNIQDHFQNVHTIGKSIEGVHYTRDTANLMSICL</sequence>
<dbReference type="SUPFAM" id="SSF81383">
    <property type="entry name" value="F-box domain"/>
    <property type="match status" value="1"/>
</dbReference>
<dbReference type="FunFam" id="1.20.1250.20:FF:000134">
    <property type="entry name" value="MFS sugar transporter protein"/>
    <property type="match status" value="1"/>
</dbReference>
<dbReference type="PANTHER" id="PTHR48022:SF21">
    <property type="entry name" value="QUINATE TRANSPORTER, PUTATIVE (AFU_ORTHOLOGUE AFUA_6G06960)-RELATED"/>
    <property type="match status" value="1"/>
</dbReference>
<accession>A0A8H3H6M1</accession>
<comment type="similarity">
    <text evidence="2">Belongs to the major facilitator superfamily. Sugar transporter (TC 2.A.1.1) family.</text>
</comment>
<evidence type="ECO:0000256" key="1">
    <source>
        <dbReference type="ARBA" id="ARBA00004141"/>
    </source>
</evidence>
<dbReference type="InterPro" id="IPR036259">
    <property type="entry name" value="MFS_trans_sf"/>
</dbReference>
<dbReference type="PROSITE" id="PS50850">
    <property type="entry name" value="MFS"/>
    <property type="match status" value="1"/>
</dbReference>
<dbReference type="NCBIfam" id="TIGR00879">
    <property type="entry name" value="SP"/>
    <property type="match status" value="1"/>
</dbReference>
<dbReference type="PROSITE" id="PS00216">
    <property type="entry name" value="SUGAR_TRANSPORT_1"/>
    <property type="match status" value="1"/>
</dbReference>
<evidence type="ECO:0000256" key="7">
    <source>
        <dbReference type="ARBA" id="ARBA00049119"/>
    </source>
</evidence>
<dbReference type="Gene3D" id="1.20.1250.20">
    <property type="entry name" value="MFS general substrate transporter like domains"/>
    <property type="match status" value="1"/>
</dbReference>
<dbReference type="PANTHER" id="PTHR48022">
    <property type="entry name" value="PLASTIDIC GLUCOSE TRANSPORTER 4"/>
    <property type="match status" value="1"/>
</dbReference>
<name>A0A8H3H6M1_9AGAM</name>
<dbReference type="InterPro" id="IPR003663">
    <property type="entry name" value="Sugar/inositol_transpt"/>
</dbReference>
<evidence type="ECO:0008006" key="13">
    <source>
        <dbReference type="Google" id="ProtNLM"/>
    </source>
</evidence>
<reference evidence="11" key="1">
    <citation type="submission" date="2021-01" db="EMBL/GenBank/DDBJ databases">
        <authorList>
            <person name="Kaushik A."/>
        </authorList>
    </citation>
    <scope>NUCLEOTIDE SEQUENCE</scope>
    <source>
        <strain evidence="11">AG3-1AP</strain>
    </source>
</reference>
<feature type="transmembrane region" description="Helical" evidence="8">
    <location>
        <begin position="353"/>
        <end position="373"/>
    </location>
</feature>
<dbReference type="InterPro" id="IPR036047">
    <property type="entry name" value="F-box-like_dom_sf"/>
</dbReference>
<evidence type="ECO:0000256" key="6">
    <source>
        <dbReference type="ARBA" id="ARBA00023136"/>
    </source>
</evidence>
<dbReference type="InterPro" id="IPR050360">
    <property type="entry name" value="MFS_Sugar_Transporters"/>
</dbReference>
<dbReference type="SUPFAM" id="SSF103473">
    <property type="entry name" value="MFS general substrate transporter"/>
    <property type="match status" value="1"/>
</dbReference>
<keyword evidence="6 8" id="KW-0472">Membrane</keyword>
<proteinExistence type="inferred from homology"/>
<feature type="domain" description="F-box" evidence="9">
    <location>
        <begin position="919"/>
        <end position="968"/>
    </location>
</feature>
<evidence type="ECO:0000259" key="10">
    <source>
        <dbReference type="PROSITE" id="PS50850"/>
    </source>
</evidence>
<evidence type="ECO:0000256" key="3">
    <source>
        <dbReference type="ARBA" id="ARBA00022448"/>
    </source>
</evidence>
<feature type="transmembrane region" description="Helical" evidence="8">
    <location>
        <begin position="308"/>
        <end position="341"/>
    </location>
</feature>
<evidence type="ECO:0000256" key="2">
    <source>
        <dbReference type="ARBA" id="ARBA00010992"/>
    </source>
</evidence>
<feature type="transmembrane region" description="Helical" evidence="8">
    <location>
        <begin position="162"/>
        <end position="180"/>
    </location>
</feature>
<dbReference type="InterPro" id="IPR020846">
    <property type="entry name" value="MFS_dom"/>
</dbReference>
<comment type="subcellular location">
    <subcellularLocation>
        <location evidence="1">Membrane</location>
        <topology evidence="1">Multi-pass membrane protein</topology>
    </subcellularLocation>
</comment>
<organism evidence="11 12">
    <name type="scientific">Rhizoctonia solani</name>
    <dbReference type="NCBI Taxonomy" id="456999"/>
    <lineage>
        <taxon>Eukaryota</taxon>
        <taxon>Fungi</taxon>
        <taxon>Dikarya</taxon>
        <taxon>Basidiomycota</taxon>
        <taxon>Agaricomycotina</taxon>
        <taxon>Agaricomycetes</taxon>
        <taxon>Cantharellales</taxon>
        <taxon>Ceratobasidiaceae</taxon>
        <taxon>Rhizoctonia</taxon>
    </lineage>
</organism>
<feature type="transmembrane region" description="Helical" evidence="8">
    <location>
        <begin position="393"/>
        <end position="415"/>
    </location>
</feature>
<feature type="transmembrane region" description="Helical" evidence="8">
    <location>
        <begin position="98"/>
        <end position="116"/>
    </location>
</feature>
<dbReference type="GO" id="GO:0016020">
    <property type="term" value="C:membrane"/>
    <property type="evidence" value="ECO:0007669"/>
    <property type="project" value="UniProtKB-SubCell"/>
</dbReference>
<evidence type="ECO:0000313" key="11">
    <source>
        <dbReference type="EMBL" id="CAE6483217.1"/>
    </source>
</evidence>
<keyword evidence="4 8" id="KW-0812">Transmembrane</keyword>
<gene>
    <name evidence="11" type="ORF">RDB_LOCUS101312</name>
</gene>
<comment type="catalytic activity">
    <reaction evidence="7">
        <text>myo-inositol(out) + H(+)(out) = myo-inositol(in) + H(+)(in)</text>
        <dbReference type="Rhea" id="RHEA:60364"/>
        <dbReference type="ChEBI" id="CHEBI:15378"/>
        <dbReference type="ChEBI" id="CHEBI:17268"/>
    </reaction>
</comment>
<dbReference type="InterPro" id="IPR001810">
    <property type="entry name" value="F-box_dom"/>
</dbReference>
<protein>
    <recommendedName>
        <fullName evidence="13">Quinate permease</fullName>
    </recommendedName>
</protein>
<dbReference type="EMBL" id="CAJMWV010003498">
    <property type="protein sequence ID" value="CAE6483217.1"/>
    <property type="molecule type" value="Genomic_DNA"/>
</dbReference>
<comment type="caution">
    <text evidence="11">The sequence shown here is derived from an EMBL/GenBank/DDBJ whole genome shotgun (WGS) entry which is preliminary data.</text>
</comment>
<dbReference type="InterPro" id="IPR005828">
    <property type="entry name" value="MFS_sugar_transport-like"/>
</dbReference>
<dbReference type="CDD" id="cd09917">
    <property type="entry name" value="F-box_SF"/>
    <property type="match status" value="1"/>
</dbReference>
<dbReference type="PROSITE" id="PS50181">
    <property type="entry name" value="FBOX"/>
    <property type="match status" value="1"/>
</dbReference>
<keyword evidence="5 8" id="KW-1133">Transmembrane helix</keyword>